<dbReference type="InParanoid" id="C5L110"/>
<dbReference type="GO" id="GO:0005096">
    <property type="term" value="F:GTPase activator activity"/>
    <property type="evidence" value="ECO:0007669"/>
    <property type="project" value="TreeGrafter"/>
</dbReference>
<reference evidence="4 5" key="1">
    <citation type="submission" date="2008-07" db="EMBL/GenBank/DDBJ databases">
        <authorList>
            <person name="El-Sayed N."/>
            <person name="Caler E."/>
            <person name="Inman J."/>
            <person name="Amedeo P."/>
            <person name="Hass B."/>
            <person name="Wortman J."/>
        </authorList>
    </citation>
    <scope>NUCLEOTIDE SEQUENCE [LARGE SCALE GENOMIC DNA]</scope>
    <source>
        <strain evidence="5">ATCC 50983 / TXsc</strain>
    </source>
</reference>
<dbReference type="Pfam" id="PF00566">
    <property type="entry name" value="RabGAP-TBC"/>
    <property type="match status" value="1"/>
</dbReference>
<evidence type="ECO:0000256" key="1">
    <source>
        <dbReference type="PROSITE-ProRule" id="PRU00235"/>
    </source>
</evidence>
<accession>C5L110</accession>
<evidence type="ECO:0000256" key="2">
    <source>
        <dbReference type="SAM" id="Phobius"/>
    </source>
</evidence>
<sequence>MASTAGAVVTCLSSQSPGSLIFEVELPVPPRDSISSSSRSYLAPGGAPDVAVLVWGSQVFAVLPKTSDLPVDLDCEPVAISMHTEEQYALLDDGQVVTLGEPPRPFSPLKGLAVDQLHAGTNFLLVLTRDGDVYTWGLSLFGALGHGEVSEVSHPGQVALPGRARSAAVGPEHVLVYTEDNGLYGWGNNYYGQVQPGAAEVVPVPILIDPIVRLLCSKCAPVMSCGSDHSVAMCACCGKDSEEFKEAIVWGGQRRRSVSPERIKCSAESHLIRSLGSASVVAGPSGSYVVFGFHSDGNGVITGERSKDGYCLSDILIVPQYILLLHTVSASGKHRDHRECMQTDTWSFRPTNLPAKSWLERRRHRAQVADVFQRGKLRRRKESVARAERQKALEQLTEIWMKDFLPNYLPHRPVPYRMASTWRKHGLPPRARTALWPAAIGNPLRITRSLYDMLTRKAKVAEEKWSAAVSTMALVQDGSPSGRLEPGSFMAQLRAIDLDLPRTLPDLAVMSVPDGPLRQECRLVLSAFAMYRPDIGYVQGMSFMAAMLLLYMDPFGAFVCLASLLLSSPTLLGLYQLNVETNTRRFRIFMRLLKAHNPSVQRHLTDIGITPDQFLPMWFLTLYSRPLTTESAALVWDLYLLDKEPVLYVAGIAILDILADRLRDRDFDECLMLLLRDTRDIIGSDREVFLDAMNSVIIPDAVYSEITDLEAEFVPPPTMPGHRFLT</sequence>
<dbReference type="InterPro" id="IPR000195">
    <property type="entry name" value="Rab-GAP-TBC_dom"/>
</dbReference>
<feature type="domain" description="Rab-GAP TBC" evidence="3">
    <location>
        <begin position="426"/>
        <end position="643"/>
    </location>
</feature>
<name>C5L110_PERM5</name>
<dbReference type="Gene3D" id="1.10.472.80">
    <property type="entry name" value="Ypt/Rab-GAP domain of gyp1p, domain 3"/>
    <property type="match status" value="1"/>
</dbReference>
<dbReference type="RefSeq" id="XP_002777857.1">
    <property type="nucleotide sequence ID" value="XM_002777811.1"/>
</dbReference>
<dbReference type="Pfam" id="PF00415">
    <property type="entry name" value="RCC1"/>
    <property type="match status" value="2"/>
</dbReference>
<dbReference type="OMA" id="HSVAMCA"/>
<keyword evidence="2" id="KW-0812">Transmembrane</keyword>
<keyword evidence="2" id="KW-0472">Membrane</keyword>
<dbReference type="InterPro" id="IPR035969">
    <property type="entry name" value="Rab-GAP_TBC_sf"/>
</dbReference>
<dbReference type="InterPro" id="IPR009091">
    <property type="entry name" value="RCC1/BLIP-II"/>
</dbReference>
<evidence type="ECO:0000259" key="3">
    <source>
        <dbReference type="PROSITE" id="PS50086"/>
    </source>
</evidence>
<dbReference type="SMART" id="SM00164">
    <property type="entry name" value="TBC"/>
    <property type="match status" value="1"/>
</dbReference>
<dbReference type="GeneID" id="9052575"/>
<keyword evidence="2" id="KW-1133">Transmembrane helix</keyword>
<dbReference type="InterPro" id="IPR000408">
    <property type="entry name" value="Reg_chr_condens"/>
</dbReference>
<gene>
    <name evidence="4" type="ORF">Pmar_PMAR008791</name>
</gene>
<dbReference type="PROSITE" id="PS50012">
    <property type="entry name" value="RCC1_3"/>
    <property type="match status" value="1"/>
</dbReference>
<proteinExistence type="predicted"/>
<dbReference type="SUPFAM" id="SSF47923">
    <property type="entry name" value="Ypt/Rab-GAP domain of gyp1p"/>
    <property type="match status" value="2"/>
</dbReference>
<feature type="transmembrane region" description="Helical" evidence="2">
    <location>
        <begin position="555"/>
        <end position="577"/>
    </location>
</feature>
<dbReference type="InterPro" id="IPR050302">
    <property type="entry name" value="Rab_GAP_TBC_domain"/>
</dbReference>
<dbReference type="Gene3D" id="1.10.10.750">
    <property type="entry name" value="Ypt/Rab-GAP domain of gyp1p, domain 1"/>
    <property type="match status" value="1"/>
</dbReference>
<keyword evidence="5" id="KW-1185">Reference proteome</keyword>
<evidence type="ECO:0000313" key="5">
    <source>
        <dbReference type="Proteomes" id="UP000007800"/>
    </source>
</evidence>
<dbReference type="SUPFAM" id="SSF50985">
    <property type="entry name" value="RCC1/BLIP-II"/>
    <property type="match status" value="1"/>
</dbReference>
<dbReference type="EMBL" id="GG678140">
    <property type="protein sequence ID" value="EER09652.1"/>
    <property type="molecule type" value="Genomic_DNA"/>
</dbReference>
<dbReference type="Proteomes" id="UP000007800">
    <property type="component" value="Unassembled WGS sequence"/>
</dbReference>
<dbReference type="Gene3D" id="1.10.8.270">
    <property type="entry name" value="putative rabgap domain of human tbc1 domain family member 14 like domains"/>
    <property type="match status" value="1"/>
</dbReference>
<protein>
    <recommendedName>
        <fullName evidence="3">Rab-GAP TBC domain-containing protein</fullName>
    </recommendedName>
</protein>
<dbReference type="Gene3D" id="2.130.10.30">
    <property type="entry name" value="Regulator of chromosome condensation 1/beta-lactamase-inhibitor protein II"/>
    <property type="match status" value="1"/>
</dbReference>
<organism evidence="5">
    <name type="scientific">Perkinsus marinus (strain ATCC 50983 / TXsc)</name>
    <dbReference type="NCBI Taxonomy" id="423536"/>
    <lineage>
        <taxon>Eukaryota</taxon>
        <taxon>Sar</taxon>
        <taxon>Alveolata</taxon>
        <taxon>Perkinsozoa</taxon>
        <taxon>Perkinsea</taxon>
        <taxon>Perkinsida</taxon>
        <taxon>Perkinsidae</taxon>
        <taxon>Perkinsus</taxon>
    </lineage>
</organism>
<dbReference type="PANTHER" id="PTHR47219">
    <property type="entry name" value="RAB GTPASE-ACTIVATING PROTEIN 1-LIKE"/>
    <property type="match status" value="1"/>
</dbReference>
<evidence type="ECO:0000313" key="4">
    <source>
        <dbReference type="EMBL" id="EER09652.1"/>
    </source>
</evidence>
<dbReference type="GO" id="GO:0031267">
    <property type="term" value="F:small GTPase binding"/>
    <property type="evidence" value="ECO:0007669"/>
    <property type="project" value="TreeGrafter"/>
</dbReference>
<dbReference type="PROSITE" id="PS50086">
    <property type="entry name" value="TBC_RABGAP"/>
    <property type="match status" value="1"/>
</dbReference>
<dbReference type="AlphaFoldDB" id="C5L110"/>
<dbReference type="PANTHER" id="PTHR47219:SF9">
    <property type="entry name" value="GTPASE ACTIVATING PROTEIN AND CENTROSOME-ASSOCIATED, ISOFORM B"/>
    <property type="match status" value="1"/>
</dbReference>
<dbReference type="OrthoDB" id="435695at2759"/>
<feature type="repeat" description="RCC1" evidence="1">
    <location>
        <begin position="131"/>
        <end position="180"/>
    </location>
</feature>